<feature type="transmembrane region" description="Helical" evidence="7">
    <location>
        <begin position="113"/>
        <end position="134"/>
    </location>
</feature>
<reference evidence="8 9" key="1">
    <citation type="submission" date="2016-10" db="EMBL/GenBank/DDBJ databases">
        <title>Evaluation of Human, Veterinary and Environmental Mycobacterium chelonae Isolates by Core Genome Phylogenomic Analysis, Targeted Gene Comparison, and Anti-microbial Susceptibility Patterns: A Tale of Mistaken Identities.</title>
        <authorList>
            <person name="Fogelson S.B."/>
            <person name="Camus A.C."/>
            <person name="Lorenz W."/>
            <person name="Vasireddy R."/>
            <person name="Vasireddy S."/>
            <person name="Smith T."/>
            <person name="Brown-Elliott B.A."/>
            <person name="Wallace R.J.Jr."/>
            <person name="Hasan N.A."/>
            <person name="Reischl U."/>
            <person name="Sanchez S."/>
        </authorList>
    </citation>
    <scope>NUCLEOTIDE SEQUENCE [LARGE SCALE GENOMIC DNA]</scope>
    <source>
        <strain evidence="8 9">15515</strain>
    </source>
</reference>
<gene>
    <name evidence="8" type="ORF">BKG82_06450</name>
</gene>
<dbReference type="GO" id="GO:0005886">
    <property type="term" value="C:plasma membrane"/>
    <property type="evidence" value="ECO:0007669"/>
    <property type="project" value="UniProtKB-SubCell"/>
</dbReference>
<evidence type="ECO:0000256" key="7">
    <source>
        <dbReference type="SAM" id="Phobius"/>
    </source>
</evidence>
<dbReference type="InterPro" id="IPR051907">
    <property type="entry name" value="DoxX-like_oxidoreductase"/>
</dbReference>
<proteinExistence type="inferred from homology"/>
<evidence type="ECO:0008006" key="10">
    <source>
        <dbReference type="Google" id="ProtNLM"/>
    </source>
</evidence>
<evidence type="ECO:0000256" key="3">
    <source>
        <dbReference type="ARBA" id="ARBA00022475"/>
    </source>
</evidence>
<organism evidence="8 9">
    <name type="scientific">Mycobacteroides chelonae</name>
    <name type="common">Mycobacterium chelonae</name>
    <dbReference type="NCBI Taxonomy" id="1774"/>
    <lineage>
        <taxon>Bacteria</taxon>
        <taxon>Bacillati</taxon>
        <taxon>Actinomycetota</taxon>
        <taxon>Actinomycetes</taxon>
        <taxon>Mycobacteriales</taxon>
        <taxon>Mycobacteriaceae</taxon>
        <taxon>Mycobacteroides</taxon>
    </lineage>
</organism>
<evidence type="ECO:0000256" key="4">
    <source>
        <dbReference type="ARBA" id="ARBA00022692"/>
    </source>
</evidence>
<dbReference type="PANTHER" id="PTHR33452:SF1">
    <property type="entry name" value="INNER MEMBRANE PROTEIN YPHA-RELATED"/>
    <property type="match status" value="1"/>
</dbReference>
<evidence type="ECO:0000313" key="9">
    <source>
        <dbReference type="Proteomes" id="UP000180043"/>
    </source>
</evidence>
<comment type="similarity">
    <text evidence="2">Belongs to the DoxX family.</text>
</comment>
<evidence type="ECO:0000256" key="1">
    <source>
        <dbReference type="ARBA" id="ARBA00004651"/>
    </source>
</evidence>
<dbReference type="PANTHER" id="PTHR33452">
    <property type="entry name" value="OXIDOREDUCTASE CATD-RELATED"/>
    <property type="match status" value="1"/>
</dbReference>
<dbReference type="Pfam" id="PF07681">
    <property type="entry name" value="DoxX"/>
    <property type="match status" value="1"/>
</dbReference>
<dbReference type="RefSeq" id="WP_057969266.1">
    <property type="nucleotide sequence ID" value="NZ_JAHQZW010000003.1"/>
</dbReference>
<evidence type="ECO:0000256" key="6">
    <source>
        <dbReference type="ARBA" id="ARBA00023136"/>
    </source>
</evidence>
<evidence type="ECO:0000256" key="5">
    <source>
        <dbReference type="ARBA" id="ARBA00022989"/>
    </source>
</evidence>
<keyword evidence="3" id="KW-1003">Cell membrane</keyword>
<keyword evidence="6 7" id="KW-0472">Membrane</keyword>
<comment type="subcellular location">
    <subcellularLocation>
        <location evidence="1">Cell membrane</location>
        <topology evidence="1">Multi-pass membrane protein</topology>
    </subcellularLocation>
</comment>
<name>A0A1S1LVK7_MYCCH</name>
<dbReference type="InterPro" id="IPR032808">
    <property type="entry name" value="DoxX"/>
</dbReference>
<feature type="transmembrane region" description="Helical" evidence="7">
    <location>
        <begin position="61"/>
        <end position="93"/>
    </location>
</feature>
<evidence type="ECO:0000256" key="2">
    <source>
        <dbReference type="ARBA" id="ARBA00006679"/>
    </source>
</evidence>
<comment type="caution">
    <text evidence="8">The sequence shown here is derived from an EMBL/GenBank/DDBJ whole genome shotgun (WGS) entry which is preliminary data.</text>
</comment>
<accession>A0A1S1LVK7</accession>
<dbReference type="AlphaFoldDB" id="A0A1S1LVK7"/>
<keyword evidence="5 7" id="KW-1133">Transmembrane helix</keyword>
<feature type="transmembrane region" description="Helical" evidence="7">
    <location>
        <begin position="146"/>
        <end position="166"/>
    </location>
</feature>
<feature type="transmembrane region" description="Helical" evidence="7">
    <location>
        <begin position="20"/>
        <end position="40"/>
    </location>
</feature>
<sequence length="173" mass="17768">MPSTKQYSDPLTRNDIGLLVLRVAVGATLCWSGLNIVFASEQFAQLGSSPILAHPDTAARVLAGVYSIGGAMLVAGLLTPFGASAVLGSMLYVATQTYVARNDLLQSGPAVQFPLVLGAAAMALLLLGPGRISVDGRFGRDEWPSAVSSVLLIAGIGGAIAAWVLIKGTNPFS</sequence>
<keyword evidence="4 7" id="KW-0812">Transmembrane</keyword>
<dbReference type="EMBL" id="MLIQ01000011">
    <property type="protein sequence ID" value="OHU60125.1"/>
    <property type="molecule type" value="Genomic_DNA"/>
</dbReference>
<dbReference type="Proteomes" id="UP000180043">
    <property type="component" value="Unassembled WGS sequence"/>
</dbReference>
<protein>
    <recommendedName>
        <fullName evidence="10">DoxX family protein</fullName>
    </recommendedName>
</protein>
<evidence type="ECO:0000313" key="8">
    <source>
        <dbReference type="EMBL" id="OHU60125.1"/>
    </source>
</evidence>